<gene>
    <name evidence="2" type="ORF">GCM10017786_70220</name>
</gene>
<feature type="region of interest" description="Disordered" evidence="1">
    <location>
        <begin position="35"/>
        <end position="59"/>
    </location>
</feature>
<keyword evidence="3" id="KW-1185">Reference proteome</keyword>
<proteinExistence type="predicted"/>
<dbReference type="Proteomes" id="UP000605897">
    <property type="component" value="Unassembled WGS sequence"/>
</dbReference>
<comment type="caution">
    <text evidence="2">The sequence shown here is derived from an EMBL/GenBank/DDBJ whole genome shotgun (WGS) entry which is preliminary data.</text>
</comment>
<reference evidence="3" key="1">
    <citation type="journal article" date="2019" name="Int. J. Syst. Evol. Microbiol.">
        <title>The Global Catalogue of Microorganisms (GCM) 10K type strain sequencing project: providing services to taxonomists for standard genome sequencing and annotation.</title>
        <authorList>
            <consortium name="The Broad Institute Genomics Platform"/>
            <consortium name="The Broad Institute Genome Sequencing Center for Infectious Disease"/>
            <person name="Wu L."/>
            <person name="Ma J."/>
        </authorList>
    </citation>
    <scope>NUCLEOTIDE SEQUENCE [LARGE SCALE GENOMIC DNA]</scope>
    <source>
        <strain evidence="3">CGMCC 4.7677</strain>
    </source>
</reference>
<evidence type="ECO:0000256" key="1">
    <source>
        <dbReference type="SAM" id="MobiDB-lite"/>
    </source>
</evidence>
<evidence type="ECO:0000313" key="2">
    <source>
        <dbReference type="EMBL" id="GHF25964.1"/>
    </source>
</evidence>
<sequence>MWPRVCPFVRVRLAVMRLALSCARDWPLPCANDRPRRMTGHVTPTPAPPPTHTPQTQTFAEPSGACYPPITWWAGPCLMVFRRDCGA</sequence>
<protein>
    <recommendedName>
        <fullName evidence="4">Secreted protein</fullName>
    </recommendedName>
</protein>
<organism evidence="2 3">
    <name type="scientific">Amycolatopsis deserti</name>
    <dbReference type="NCBI Taxonomy" id="185696"/>
    <lineage>
        <taxon>Bacteria</taxon>
        <taxon>Bacillati</taxon>
        <taxon>Actinomycetota</taxon>
        <taxon>Actinomycetes</taxon>
        <taxon>Pseudonocardiales</taxon>
        <taxon>Pseudonocardiaceae</taxon>
        <taxon>Amycolatopsis</taxon>
    </lineage>
</organism>
<name>A0ABQ3JHT4_9PSEU</name>
<accession>A0ABQ3JHT4</accession>
<evidence type="ECO:0008006" key="4">
    <source>
        <dbReference type="Google" id="ProtNLM"/>
    </source>
</evidence>
<evidence type="ECO:0000313" key="3">
    <source>
        <dbReference type="Proteomes" id="UP000605897"/>
    </source>
</evidence>
<dbReference type="EMBL" id="BNAU01000011">
    <property type="protein sequence ID" value="GHF25964.1"/>
    <property type="molecule type" value="Genomic_DNA"/>
</dbReference>